<dbReference type="FunFam" id="1.10.240.10:FF:000002">
    <property type="entry name" value="Tryptophan--tRNA ligase"/>
    <property type="match status" value="1"/>
</dbReference>
<evidence type="ECO:0000256" key="3">
    <source>
        <dbReference type="ARBA" id="ARBA00013161"/>
    </source>
</evidence>
<dbReference type="InterPro" id="IPR001412">
    <property type="entry name" value="aa-tRNA-synth_I_CS"/>
</dbReference>
<dbReference type="EMBL" id="ML976039">
    <property type="protein sequence ID" value="KAF1942059.1"/>
    <property type="molecule type" value="Genomic_DNA"/>
</dbReference>
<dbReference type="InterPro" id="IPR024109">
    <property type="entry name" value="Trp-tRNA-ligase_bac-type"/>
</dbReference>
<dbReference type="GO" id="GO:0004830">
    <property type="term" value="F:tryptophan-tRNA ligase activity"/>
    <property type="evidence" value="ECO:0007669"/>
    <property type="project" value="UniProtKB-EC"/>
</dbReference>
<gene>
    <name evidence="13" type="ORF">EJ02DRAFT_346230</name>
</gene>
<dbReference type="AlphaFoldDB" id="A0A6A5SR68"/>
<keyword evidence="14" id="KW-1185">Reference proteome</keyword>
<dbReference type="InterPro" id="IPR050203">
    <property type="entry name" value="Trp-tRNA_synthetase"/>
</dbReference>
<dbReference type="Gene3D" id="1.10.240.10">
    <property type="entry name" value="Tyrosyl-Transfer RNA Synthetase"/>
    <property type="match status" value="1"/>
</dbReference>
<evidence type="ECO:0000256" key="8">
    <source>
        <dbReference type="ARBA" id="ARBA00023146"/>
    </source>
</evidence>
<dbReference type="HAMAP" id="MF_00140_B">
    <property type="entry name" value="Trp_tRNA_synth_B"/>
    <property type="match status" value="1"/>
</dbReference>
<dbReference type="OrthoDB" id="15808at2759"/>
<evidence type="ECO:0000256" key="11">
    <source>
        <dbReference type="ARBA" id="ARBA00069760"/>
    </source>
</evidence>
<dbReference type="PRINTS" id="PR01039">
    <property type="entry name" value="TRNASYNTHTRP"/>
</dbReference>
<keyword evidence="5 12" id="KW-0547">Nucleotide-binding</keyword>
<dbReference type="GO" id="GO:0005759">
    <property type="term" value="C:mitochondrial matrix"/>
    <property type="evidence" value="ECO:0007669"/>
    <property type="project" value="UniProtKB-SubCell"/>
</dbReference>
<dbReference type="FunFam" id="3.40.50.620:FF:000082">
    <property type="entry name" value="MSW1p Mitochondrial tryptophanyl-tRNA synthetase"/>
    <property type="match status" value="1"/>
</dbReference>
<evidence type="ECO:0000256" key="4">
    <source>
        <dbReference type="ARBA" id="ARBA00022598"/>
    </source>
</evidence>
<evidence type="ECO:0000256" key="2">
    <source>
        <dbReference type="ARBA" id="ARBA00005594"/>
    </source>
</evidence>
<evidence type="ECO:0000256" key="9">
    <source>
        <dbReference type="ARBA" id="ARBA00030268"/>
    </source>
</evidence>
<comment type="similarity">
    <text evidence="2 12">Belongs to the class-I aminoacyl-tRNA synthetase family.</text>
</comment>
<evidence type="ECO:0000256" key="1">
    <source>
        <dbReference type="ARBA" id="ARBA00004305"/>
    </source>
</evidence>
<proteinExistence type="inferred from homology"/>
<dbReference type="Proteomes" id="UP000800038">
    <property type="component" value="Unassembled WGS sequence"/>
</dbReference>
<evidence type="ECO:0000256" key="10">
    <source>
        <dbReference type="ARBA" id="ARBA00049929"/>
    </source>
</evidence>
<keyword evidence="7 12" id="KW-0648">Protein biosynthesis</keyword>
<comment type="subcellular location">
    <subcellularLocation>
        <location evidence="1">Mitochondrion matrix</location>
    </subcellularLocation>
</comment>
<dbReference type="InterPro" id="IPR002305">
    <property type="entry name" value="aa-tRNA-synth_Ic"/>
</dbReference>
<dbReference type="PANTHER" id="PTHR43766:SF1">
    <property type="entry name" value="TRYPTOPHAN--TRNA LIGASE, MITOCHONDRIAL"/>
    <property type="match status" value="1"/>
</dbReference>
<dbReference type="CDD" id="cd00806">
    <property type="entry name" value="TrpRS_core"/>
    <property type="match status" value="1"/>
</dbReference>
<dbReference type="SUPFAM" id="SSF52374">
    <property type="entry name" value="Nucleotidylyl transferase"/>
    <property type="match status" value="1"/>
</dbReference>
<dbReference type="GO" id="GO:0070183">
    <property type="term" value="P:mitochondrial tryptophanyl-tRNA aminoacylation"/>
    <property type="evidence" value="ECO:0007669"/>
    <property type="project" value="TreeGrafter"/>
</dbReference>
<evidence type="ECO:0000256" key="6">
    <source>
        <dbReference type="ARBA" id="ARBA00022840"/>
    </source>
</evidence>
<dbReference type="InterPro" id="IPR014729">
    <property type="entry name" value="Rossmann-like_a/b/a_fold"/>
</dbReference>
<evidence type="ECO:0000313" key="14">
    <source>
        <dbReference type="Proteomes" id="UP000800038"/>
    </source>
</evidence>
<evidence type="ECO:0000256" key="5">
    <source>
        <dbReference type="ARBA" id="ARBA00022741"/>
    </source>
</evidence>
<comment type="catalytic activity">
    <reaction evidence="10">
        <text>tRNA(Trp) + L-tryptophan + ATP = L-tryptophyl-tRNA(Trp) + AMP + diphosphate + H(+)</text>
        <dbReference type="Rhea" id="RHEA:24080"/>
        <dbReference type="Rhea" id="RHEA-COMP:9671"/>
        <dbReference type="Rhea" id="RHEA-COMP:9705"/>
        <dbReference type="ChEBI" id="CHEBI:15378"/>
        <dbReference type="ChEBI" id="CHEBI:30616"/>
        <dbReference type="ChEBI" id="CHEBI:33019"/>
        <dbReference type="ChEBI" id="CHEBI:57912"/>
        <dbReference type="ChEBI" id="CHEBI:78442"/>
        <dbReference type="ChEBI" id="CHEBI:78535"/>
        <dbReference type="ChEBI" id="CHEBI:456215"/>
        <dbReference type="EC" id="6.1.1.2"/>
    </reaction>
</comment>
<keyword evidence="8 12" id="KW-0030">Aminoacyl-tRNA synthetase</keyword>
<reference evidence="13" key="1">
    <citation type="journal article" date="2020" name="Stud. Mycol.">
        <title>101 Dothideomycetes genomes: a test case for predicting lifestyles and emergence of pathogens.</title>
        <authorList>
            <person name="Haridas S."/>
            <person name="Albert R."/>
            <person name="Binder M."/>
            <person name="Bloem J."/>
            <person name="Labutti K."/>
            <person name="Salamov A."/>
            <person name="Andreopoulos B."/>
            <person name="Baker S."/>
            <person name="Barry K."/>
            <person name="Bills G."/>
            <person name="Bluhm B."/>
            <person name="Cannon C."/>
            <person name="Castanera R."/>
            <person name="Culley D."/>
            <person name="Daum C."/>
            <person name="Ezra D."/>
            <person name="Gonzalez J."/>
            <person name="Henrissat B."/>
            <person name="Kuo A."/>
            <person name="Liang C."/>
            <person name="Lipzen A."/>
            <person name="Lutzoni F."/>
            <person name="Magnuson J."/>
            <person name="Mondo S."/>
            <person name="Nolan M."/>
            <person name="Ohm R."/>
            <person name="Pangilinan J."/>
            <person name="Park H.-J."/>
            <person name="Ramirez L."/>
            <person name="Alfaro M."/>
            <person name="Sun H."/>
            <person name="Tritt A."/>
            <person name="Yoshinaga Y."/>
            <person name="Zwiers L.-H."/>
            <person name="Turgeon B."/>
            <person name="Goodwin S."/>
            <person name="Spatafora J."/>
            <person name="Crous P."/>
            <person name="Grigoriev I."/>
        </authorList>
    </citation>
    <scope>NUCLEOTIDE SEQUENCE</scope>
    <source>
        <strain evidence="13">CBS 161.51</strain>
    </source>
</reference>
<protein>
    <recommendedName>
        <fullName evidence="11">Tryptophan--tRNA ligase, mitochondrial</fullName>
        <ecNumber evidence="3">6.1.1.2</ecNumber>
    </recommendedName>
    <alternativeName>
        <fullName evidence="9">Tryptophanyl-tRNA synthetase</fullName>
    </alternativeName>
</protein>
<organism evidence="13 14">
    <name type="scientific">Clathrospora elynae</name>
    <dbReference type="NCBI Taxonomy" id="706981"/>
    <lineage>
        <taxon>Eukaryota</taxon>
        <taxon>Fungi</taxon>
        <taxon>Dikarya</taxon>
        <taxon>Ascomycota</taxon>
        <taxon>Pezizomycotina</taxon>
        <taxon>Dothideomycetes</taxon>
        <taxon>Pleosporomycetidae</taxon>
        <taxon>Pleosporales</taxon>
        <taxon>Diademaceae</taxon>
        <taxon>Clathrospora</taxon>
    </lineage>
</organism>
<evidence type="ECO:0000256" key="12">
    <source>
        <dbReference type="RuleBase" id="RU363036"/>
    </source>
</evidence>
<dbReference type="NCBIfam" id="TIGR00233">
    <property type="entry name" value="trpS"/>
    <property type="match status" value="1"/>
</dbReference>
<dbReference type="EC" id="6.1.1.2" evidence="3"/>
<sequence>MFSLRTLHRAAPSPFRVCTSCLRNYSVASPQKEQHGQKQVIFSGIQPTGVPHLGNYLGALRQWVKLQNSAAVETTLLFSIVDLHAITIKQDPSELARWRKEMLASLLAVGLDPKRCIIFAQSSVKQHAELMWILSCGASMGYLGRMTQWKSKLSLPSNTSPLDPSNTSPLDPSNNKDALKLGLFSYPVLQAADILLYNTTHVPVGEDQAQHLEFTRDLAIGFNHVYIPSSSSRPLLTVPQTLLSPAKRVMSLTDPTKKMSKSDPKPKSRILITDSREEIHNKLKTALTDSIEGVNYDREKRPGVSNLVDLIYHFNDSGAVSPAELASDLKNMSMRALKERVADTVDVGIRDIRGRYEELMGGDQRKLVQHAEEGAKRAEEIAEGTMKRVRSAMGIKW</sequence>
<evidence type="ECO:0000256" key="7">
    <source>
        <dbReference type="ARBA" id="ARBA00022917"/>
    </source>
</evidence>
<keyword evidence="6 12" id="KW-0067">ATP-binding</keyword>
<dbReference type="InterPro" id="IPR002306">
    <property type="entry name" value="Trp-tRNA-ligase"/>
</dbReference>
<dbReference type="Gene3D" id="3.40.50.620">
    <property type="entry name" value="HUPs"/>
    <property type="match status" value="1"/>
</dbReference>
<name>A0A6A5SR68_9PLEO</name>
<dbReference type="PROSITE" id="PS00178">
    <property type="entry name" value="AA_TRNA_LIGASE_I"/>
    <property type="match status" value="1"/>
</dbReference>
<dbReference type="GO" id="GO:0005524">
    <property type="term" value="F:ATP binding"/>
    <property type="evidence" value="ECO:0007669"/>
    <property type="project" value="UniProtKB-KW"/>
</dbReference>
<dbReference type="PANTHER" id="PTHR43766">
    <property type="entry name" value="TRYPTOPHAN--TRNA LIGASE, MITOCHONDRIAL"/>
    <property type="match status" value="1"/>
</dbReference>
<keyword evidence="4 12" id="KW-0436">Ligase</keyword>
<accession>A0A6A5SR68</accession>
<evidence type="ECO:0000313" key="13">
    <source>
        <dbReference type="EMBL" id="KAF1942059.1"/>
    </source>
</evidence>
<dbReference type="Pfam" id="PF00579">
    <property type="entry name" value="tRNA-synt_1b"/>
    <property type="match status" value="1"/>
</dbReference>